<dbReference type="AlphaFoldDB" id="A0A4Y5SLT3"/>
<reference evidence="1 2" key="1">
    <citation type="submission" date="2019-06" db="EMBL/GenBank/DDBJ databases">
        <title>Thermococcus indicus sp. nov., a Fe(III)-reducing hyperthermophilic archaeon isolated from the Onnuri vent field of the Central Indian Ocean ridge.</title>
        <authorList>
            <person name="Lim J.K."/>
            <person name="Kim Y.J."/>
            <person name="Kwon K.K."/>
        </authorList>
    </citation>
    <scope>NUCLEOTIDE SEQUENCE [LARGE SCALE GENOMIC DNA]</scope>
    <source>
        <strain evidence="1 2">IOH1</strain>
    </source>
</reference>
<dbReference type="RefSeq" id="WP_139680482.1">
    <property type="nucleotide sequence ID" value="NZ_CP040846.1"/>
</dbReference>
<dbReference type="OrthoDB" id="101847at2157"/>
<organism evidence="1 2">
    <name type="scientific">Thermococcus indicus</name>
    <dbReference type="NCBI Taxonomy" id="2586643"/>
    <lineage>
        <taxon>Archaea</taxon>
        <taxon>Methanobacteriati</taxon>
        <taxon>Methanobacteriota</taxon>
        <taxon>Thermococci</taxon>
        <taxon>Thermococcales</taxon>
        <taxon>Thermococcaceae</taxon>
        <taxon>Thermococcus</taxon>
    </lineage>
</organism>
<evidence type="ECO:0000313" key="1">
    <source>
        <dbReference type="EMBL" id="QDA31132.1"/>
    </source>
</evidence>
<keyword evidence="2" id="KW-1185">Reference proteome</keyword>
<gene>
    <name evidence="1" type="ORF">FH039_05310</name>
</gene>
<proteinExistence type="predicted"/>
<dbReference type="Proteomes" id="UP000306007">
    <property type="component" value="Chromosome"/>
</dbReference>
<name>A0A4Y5SLT3_9EURY</name>
<evidence type="ECO:0000313" key="2">
    <source>
        <dbReference type="Proteomes" id="UP000306007"/>
    </source>
</evidence>
<accession>A0A4Y5SLT3</accession>
<dbReference type="EMBL" id="CP040846">
    <property type="protein sequence ID" value="QDA31132.1"/>
    <property type="molecule type" value="Genomic_DNA"/>
</dbReference>
<dbReference type="GeneID" id="40474580"/>
<sequence length="544" mass="62684">MGKLTKMEVKTKRKPLVVEEIIVTDFTPDAIVSKREDTKTKVKKRTIKVPLLLPVFQKPRDITFHTVEGVSFPEPFNLSKIRPVERLMFLKAEGVEYREIKAEVFTPYLSHLLDIILKKFPEVHFEEPEPVGFDVTEDVRTPPKKDLNSLSVPVVTPIFLKLSGDVSYSITTEIGLVVAAGSSGEIPEIELPVEDMFSKAFGSGVSFLPEGPVIILAKKPEEKKLGYIEFLKRVLREIYRVRVGGLPTAYHVMLPEDTDRLQSLRAGKSIFVLDWVGKKEPEEELKKQHLKIMTEKVRELFSQGFGFLVFYGNEEFLKWVKHKVFNSVLYISDSGNVKMSLVQKWVKLDLQSAESLCKLIHNFWGFYGEQEPVDRGFDYLAPHLEDKYREFLETYTRTIRIHGKTIPSPLYIEGNPGESLIHYALKAFVFERLVEDYGVNPNDIETEYPEGEMRIDVHVKSQNIAVEIETFYGETLPLLKLRKDVESRLTTKSELWIVLPPTSYVLFKNDVHAFIKWTLARPEYRNRVKVFTVDVNNRKLIQVS</sequence>
<dbReference type="KEGG" id="tic:FH039_05310"/>
<protein>
    <submittedName>
        <fullName evidence="1">Uncharacterized protein</fullName>
    </submittedName>
</protein>